<accession>A0A432GTD0</accession>
<dbReference type="Proteomes" id="UP000287719">
    <property type="component" value="Unassembled WGS sequence"/>
</dbReference>
<proteinExistence type="predicted"/>
<dbReference type="AlphaFoldDB" id="A0A432GTD0"/>
<dbReference type="InterPro" id="IPR001296">
    <property type="entry name" value="Glyco_trans_1"/>
</dbReference>
<comment type="caution">
    <text evidence="3">The sequence shown here is derived from an EMBL/GenBank/DDBJ whole genome shotgun (WGS) entry which is preliminary data.</text>
</comment>
<dbReference type="Pfam" id="PF13439">
    <property type="entry name" value="Glyco_transf_4"/>
    <property type="match status" value="1"/>
</dbReference>
<dbReference type="GO" id="GO:0016757">
    <property type="term" value="F:glycosyltransferase activity"/>
    <property type="evidence" value="ECO:0007669"/>
    <property type="project" value="InterPro"/>
</dbReference>
<dbReference type="Gene3D" id="3.40.50.2000">
    <property type="entry name" value="Glycogen Phosphorylase B"/>
    <property type="match status" value="2"/>
</dbReference>
<dbReference type="InterPro" id="IPR028098">
    <property type="entry name" value="Glyco_trans_4-like_N"/>
</dbReference>
<keyword evidence="3" id="KW-0808">Transferase</keyword>
<name>A0A432GTD0_9DELT</name>
<feature type="domain" description="Glycosyltransferase subfamily 4-like N-terminal" evidence="2">
    <location>
        <begin position="59"/>
        <end position="198"/>
    </location>
</feature>
<protein>
    <submittedName>
        <fullName evidence="3">Glycosyltransferase family 4 protein</fullName>
    </submittedName>
</protein>
<dbReference type="EMBL" id="QNZJ01000135">
    <property type="protein sequence ID" value="RTZ86812.1"/>
    <property type="molecule type" value="Genomic_DNA"/>
</dbReference>
<sequence>MTVSLLEGRKVALVHDWLNGMRGGEKCLEVLCELFPEADLFTLIHDKGKLSRTIESMRIRTSFIQNMPFGLKKYRHYLPLFPLAIEQLDFSGYDLIISSSHCVAKGVKHDDSVYHISYIYTPMRYVWDQFETYFRQPRTSWPVRIGAELMRPYLRHWDRNSSKRVDTFLCISHNIRRKILDYYSRESQVIYPPVDLSRFRPGDTKKSYYLMVGAFAPNKRVDLAVEAFNRLKLPLKIVGSGQDEEYCRSIAGENIEFLGDLSSEKLVELYQQARAFLFPGEDDFGITPLEAQACNTPVIAFASGGAMETVTEQTGLFFSEQKVDSLCESVVEMERIWMNFTPEAFQQQTERFGRKIYKNQMAHAIEYGYKQWKDGI</sequence>
<evidence type="ECO:0000313" key="4">
    <source>
        <dbReference type="Proteomes" id="UP000287719"/>
    </source>
</evidence>
<gene>
    <name evidence="3" type="ORF">DSY95_03055</name>
</gene>
<feature type="domain" description="Glycosyl transferase family 1" evidence="1">
    <location>
        <begin position="203"/>
        <end position="333"/>
    </location>
</feature>
<dbReference type="SUPFAM" id="SSF53756">
    <property type="entry name" value="UDP-Glycosyltransferase/glycogen phosphorylase"/>
    <property type="match status" value="1"/>
</dbReference>
<dbReference type="Pfam" id="PF00534">
    <property type="entry name" value="Glycos_transf_1"/>
    <property type="match status" value="1"/>
</dbReference>
<dbReference type="InterPro" id="IPR050194">
    <property type="entry name" value="Glycosyltransferase_grp1"/>
</dbReference>
<dbReference type="PANTHER" id="PTHR45947:SF3">
    <property type="entry name" value="SULFOQUINOVOSYL TRANSFERASE SQD2"/>
    <property type="match status" value="1"/>
</dbReference>
<evidence type="ECO:0000313" key="3">
    <source>
        <dbReference type="EMBL" id="RTZ86812.1"/>
    </source>
</evidence>
<reference evidence="3 4" key="1">
    <citation type="submission" date="2018-06" db="EMBL/GenBank/DDBJ databases">
        <title>Combined omics and stable isotope probing to characterize newly discovered Mariana Back-Arc vent microbial communities.</title>
        <authorList>
            <person name="Trembath-Reichert E."/>
            <person name="Huber J.A."/>
        </authorList>
    </citation>
    <scope>NUCLEOTIDE SEQUENCE [LARGE SCALE GENOMIC DNA]</scope>
    <source>
        <strain evidence="3">MAG 54</strain>
    </source>
</reference>
<dbReference type="PANTHER" id="PTHR45947">
    <property type="entry name" value="SULFOQUINOVOSYL TRANSFERASE SQD2"/>
    <property type="match status" value="1"/>
</dbReference>
<organism evidence="3 4">
    <name type="scientific">SAR324 cluster bacterium</name>
    <dbReference type="NCBI Taxonomy" id="2024889"/>
    <lineage>
        <taxon>Bacteria</taxon>
        <taxon>Deltaproteobacteria</taxon>
        <taxon>SAR324 cluster</taxon>
    </lineage>
</organism>
<evidence type="ECO:0000259" key="2">
    <source>
        <dbReference type="Pfam" id="PF13439"/>
    </source>
</evidence>
<evidence type="ECO:0000259" key="1">
    <source>
        <dbReference type="Pfam" id="PF00534"/>
    </source>
</evidence>